<feature type="binding site" evidence="13">
    <location>
        <position position="283"/>
    </location>
    <ligand>
        <name>NADPH</name>
        <dbReference type="ChEBI" id="CHEBI:57783"/>
    </ligand>
</feature>
<evidence type="ECO:0000259" key="19">
    <source>
        <dbReference type="Pfam" id="PF07479"/>
    </source>
</evidence>
<dbReference type="GO" id="GO:0046168">
    <property type="term" value="P:glycerol-3-phosphate catabolic process"/>
    <property type="evidence" value="ECO:0007669"/>
    <property type="project" value="InterPro"/>
</dbReference>
<dbReference type="Pfam" id="PF01210">
    <property type="entry name" value="NAD_Gly3P_dh_N"/>
    <property type="match status" value="1"/>
</dbReference>
<dbReference type="SUPFAM" id="SSF48179">
    <property type="entry name" value="6-phosphogluconate dehydrogenase C-terminal domain-like"/>
    <property type="match status" value="1"/>
</dbReference>
<evidence type="ECO:0000256" key="17">
    <source>
        <dbReference type="RuleBase" id="RU000437"/>
    </source>
</evidence>
<evidence type="ECO:0000256" key="6">
    <source>
        <dbReference type="ARBA" id="ARBA00023098"/>
    </source>
</evidence>
<dbReference type="GO" id="GO:0006650">
    <property type="term" value="P:glycerophospholipid metabolic process"/>
    <property type="evidence" value="ECO:0007669"/>
    <property type="project" value="UniProtKB-UniRule"/>
</dbReference>
<comment type="similarity">
    <text evidence="1 13 17">Belongs to the NAD-dependent glycerol-3-phosphate dehydrogenase family.</text>
</comment>
<evidence type="ECO:0000256" key="7">
    <source>
        <dbReference type="ARBA" id="ARBA00023209"/>
    </source>
</evidence>
<dbReference type="InterPro" id="IPR036291">
    <property type="entry name" value="NAD(P)-bd_dom_sf"/>
</dbReference>
<feature type="binding site" evidence="16">
    <location>
        <position position="142"/>
    </location>
    <ligand>
        <name>NAD(+)</name>
        <dbReference type="ChEBI" id="CHEBI:57540"/>
    </ligand>
</feature>
<protein>
    <recommendedName>
        <fullName evidence="11 13">Glycerol-3-phosphate dehydrogenase [NAD(P)+]</fullName>
        <ecNumber evidence="10 13">1.1.1.94</ecNumber>
    </recommendedName>
    <alternativeName>
        <fullName evidence="13">NAD(P)(+)-dependent glycerol-3-phosphate dehydrogenase</fullName>
    </alternativeName>
    <alternativeName>
        <fullName evidence="12 13">NAD(P)H-dependent dihydroxyacetone-phosphate reductase</fullName>
    </alternativeName>
</protein>
<comment type="catalytic activity">
    <reaction evidence="9">
        <text>sn-glycerol 3-phosphate + NADP(+) = dihydroxyacetone phosphate + NADPH + H(+)</text>
        <dbReference type="Rhea" id="RHEA:11096"/>
        <dbReference type="ChEBI" id="CHEBI:15378"/>
        <dbReference type="ChEBI" id="CHEBI:57597"/>
        <dbReference type="ChEBI" id="CHEBI:57642"/>
        <dbReference type="ChEBI" id="CHEBI:57783"/>
        <dbReference type="ChEBI" id="CHEBI:58349"/>
        <dbReference type="EC" id="1.1.1.94"/>
    </reaction>
    <physiologicalReaction direction="right-to-left" evidence="9">
        <dbReference type="Rhea" id="RHEA:11098"/>
    </physiologicalReaction>
</comment>
<dbReference type="FunFam" id="1.10.1040.10:FF:000001">
    <property type="entry name" value="Glycerol-3-phosphate dehydrogenase [NAD(P)+]"/>
    <property type="match status" value="1"/>
</dbReference>
<dbReference type="NCBIfam" id="NF000941">
    <property type="entry name" value="PRK00094.1-3"/>
    <property type="match status" value="1"/>
</dbReference>
<organism evidence="20 21">
    <name type="scientific">Alteribacillus bidgolensis</name>
    <dbReference type="NCBI Taxonomy" id="930129"/>
    <lineage>
        <taxon>Bacteria</taxon>
        <taxon>Bacillati</taxon>
        <taxon>Bacillota</taxon>
        <taxon>Bacilli</taxon>
        <taxon>Bacillales</taxon>
        <taxon>Bacillaceae</taxon>
        <taxon>Alteribacillus</taxon>
    </lineage>
</organism>
<evidence type="ECO:0000256" key="10">
    <source>
        <dbReference type="ARBA" id="ARBA00066687"/>
    </source>
</evidence>
<keyword evidence="13" id="KW-0547">Nucleotide-binding</keyword>
<feature type="binding site" evidence="16">
    <location>
        <position position="257"/>
    </location>
    <ligand>
        <name>NAD(+)</name>
        <dbReference type="ChEBI" id="CHEBI:57540"/>
    </ligand>
</feature>
<dbReference type="Proteomes" id="UP000199017">
    <property type="component" value="Unassembled WGS sequence"/>
</dbReference>
<evidence type="ECO:0000256" key="1">
    <source>
        <dbReference type="ARBA" id="ARBA00011009"/>
    </source>
</evidence>
<evidence type="ECO:0000256" key="13">
    <source>
        <dbReference type="HAMAP-Rule" id="MF_00394"/>
    </source>
</evidence>
<dbReference type="PANTHER" id="PTHR11728">
    <property type="entry name" value="GLYCEROL-3-PHOSPHATE DEHYDROGENASE"/>
    <property type="match status" value="1"/>
</dbReference>
<dbReference type="GO" id="GO:0051287">
    <property type="term" value="F:NAD binding"/>
    <property type="evidence" value="ECO:0007669"/>
    <property type="project" value="InterPro"/>
</dbReference>
<feature type="binding site" evidence="13">
    <location>
        <position position="256"/>
    </location>
    <ligand>
        <name>sn-glycerol 3-phosphate</name>
        <dbReference type="ChEBI" id="CHEBI:57597"/>
    </ligand>
</feature>
<feature type="binding site" evidence="13">
    <location>
        <position position="257"/>
    </location>
    <ligand>
        <name>NADPH</name>
        <dbReference type="ChEBI" id="CHEBI:57783"/>
    </ligand>
</feature>
<dbReference type="UniPathway" id="UPA00940"/>
<dbReference type="GO" id="GO:0005975">
    <property type="term" value="P:carbohydrate metabolic process"/>
    <property type="evidence" value="ECO:0007669"/>
    <property type="project" value="InterPro"/>
</dbReference>
<comment type="catalytic activity">
    <reaction evidence="13">
        <text>sn-glycerol 3-phosphate + NAD(+) = dihydroxyacetone phosphate + NADH + H(+)</text>
        <dbReference type="Rhea" id="RHEA:11092"/>
        <dbReference type="ChEBI" id="CHEBI:15378"/>
        <dbReference type="ChEBI" id="CHEBI:57540"/>
        <dbReference type="ChEBI" id="CHEBI:57597"/>
        <dbReference type="ChEBI" id="CHEBI:57642"/>
        <dbReference type="ChEBI" id="CHEBI:57945"/>
        <dbReference type="EC" id="1.1.1.94"/>
    </reaction>
</comment>
<comment type="subcellular location">
    <subcellularLocation>
        <location evidence="13">Cytoplasm</location>
    </subcellularLocation>
</comment>
<evidence type="ECO:0000256" key="15">
    <source>
        <dbReference type="PIRSR" id="PIRSR000114-2"/>
    </source>
</evidence>
<keyword evidence="5 13" id="KW-0520">NAD</keyword>
<feature type="active site" description="Proton acceptor" evidence="13 14">
    <location>
        <position position="193"/>
    </location>
</feature>
<feature type="binding site" evidence="13">
    <location>
        <position position="34"/>
    </location>
    <ligand>
        <name>NADPH</name>
        <dbReference type="ChEBI" id="CHEBI:57783"/>
    </ligand>
</feature>
<keyword evidence="4 13" id="KW-0560">Oxidoreductase</keyword>
<proteinExistence type="inferred from homology"/>
<dbReference type="SUPFAM" id="SSF51735">
    <property type="entry name" value="NAD(P)-binding Rossmann-fold domains"/>
    <property type="match status" value="1"/>
</dbReference>
<evidence type="ECO:0000256" key="2">
    <source>
        <dbReference type="ARBA" id="ARBA00022516"/>
    </source>
</evidence>
<dbReference type="GO" id="GO:0008654">
    <property type="term" value="P:phospholipid biosynthetic process"/>
    <property type="evidence" value="ECO:0007669"/>
    <property type="project" value="UniProtKB-KW"/>
</dbReference>
<dbReference type="Gene3D" id="1.10.1040.10">
    <property type="entry name" value="N-(1-d-carboxylethyl)-l-norvaline Dehydrogenase, domain 2"/>
    <property type="match status" value="1"/>
</dbReference>
<dbReference type="InterPro" id="IPR008927">
    <property type="entry name" value="6-PGluconate_DH-like_C_sf"/>
</dbReference>
<feature type="domain" description="Glycerol-3-phosphate dehydrogenase NAD-dependent C-terminal" evidence="19">
    <location>
        <begin position="182"/>
        <end position="321"/>
    </location>
</feature>
<dbReference type="InterPro" id="IPR006168">
    <property type="entry name" value="G3P_DH_NAD-dep"/>
</dbReference>
<dbReference type="PRINTS" id="PR00077">
    <property type="entry name" value="GPDHDRGNASE"/>
</dbReference>
<evidence type="ECO:0000256" key="14">
    <source>
        <dbReference type="PIRSR" id="PIRSR000114-1"/>
    </source>
</evidence>
<feature type="binding site" evidence="13">
    <location>
        <position position="12"/>
    </location>
    <ligand>
        <name>NADPH</name>
        <dbReference type="ChEBI" id="CHEBI:57783"/>
    </ligand>
</feature>
<feature type="binding site" evidence="13">
    <location>
        <position position="281"/>
    </location>
    <ligand>
        <name>NADPH</name>
        <dbReference type="ChEBI" id="CHEBI:57783"/>
    </ligand>
</feature>
<dbReference type="GO" id="GO:0141152">
    <property type="term" value="F:glycerol-3-phosphate dehydrogenase (NAD+) activity"/>
    <property type="evidence" value="ECO:0007669"/>
    <property type="project" value="RHEA"/>
</dbReference>
<gene>
    <name evidence="13" type="primary">gpsA</name>
    <name evidence="20" type="ORF">SAMN05216352_101187</name>
</gene>
<dbReference type="GO" id="GO:0046167">
    <property type="term" value="P:glycerol-3-phosphate biosynthetic process"/>
    <property type="evidence" value="ECO:0007669"/>
    <property type="project" value="UniProtKB-UniRule"/>
</dbReference>
<dbReference type="FunFam" id="3.40.50.720:FF:000019">
    <property type="entry name" value="Glycerol-3-phosphate dehydrogenase [NAD(P)+]"/>
    <property type="match status" value="1"/>
</dbReference>
<comment type="pathway">
    <text evidence="13">Membrane lipid metabolism; glycerophospholipid metabolism.</text>
</comment>
<dbReference type="NCBIfam" id="NF000940">
    <property type="entry name" value="PRK00094.1-2"/>
    <property type="match status" value="1"/>
</dbReference>
<feature type="binding site" evidence="15">
    <location>
        <begin position="257"/>
        <end position="258"/>
    </location>
    <ligand>
        <name>substrate</name>
    </ligand>
</feature>
<reference evidence="20 21" key="1">
    <citation type="submission" date="2016-10" db="EMBL/GenBank/DDBJ databases">
        <authorList>
            <person name="de Groot N.N."/>
        </authorList>
    </citation>
    <scope>NUCLEOTIDE SEQUENCE [LARGE SCALE GENOMIC DNA]</scope>
    <source>
        <strain evidence="21">P4B,CCM 7963,CECT 7998,DSM 25260,IBRC-M 10614,KCTC 13821</strain>
    </source>
</reference>
<comment type="function">
    <text evidence="13">Catalyzes the reduction of the glycolytic intermediate dihydroxyacetone phosphate (DHAP) to sn-glycerol 3-phosphate (G3P), the key precursor for phospholipid synthesis.</text>
</comment>
<keyword evidence="8 13" id="KW-1208">Phospholipid metabolism</keyword>
<dbReference type="Pfam" id="PF07479">
    <property type="entry name" value="NAD_Gly3P_dh_C"/>
    <property type="match status" value="1"/>
</dbReference>
<keyword evidence="13" id="KW-0963">Cytoplasm</keyword>
<dbReference type="STRING" id="930129.SAMN05216352_101187"/>
<dbReference type="InterPro" id="IPR006109">
    <property type="entry name" value="G3P_DH_NAD-dep_C"/>
</dbReference>
<keyword evidence="7 13" id="KW-0594">Phospholipid biosynthesis</keyword>
<evidence type="ECO:0000259" key="18">
    <source>
        <dbReference type="Pfam" id="PF01210"/>
    </source>
</evidence>
<feature type="binding site" evidence="13">
    <location>
        <position position="50"/>
    </location>
    <ligand>
        <name>NADPH</name>
        <dbReference type="ChEBI" id="CHEBI:57783"/>
    </ligand>
</feature>
<keyword evidence="21" id="KW-1185">Reference proteome</keyword>
<feature type="binding site" evidence="13">
    <location>
        <position position="258"/>
    </location>
    <ligand>
        <name>sn-glycerol 3-phosphate</name>
        <dbReference type="ChEBI" id="CHEBI:57597"/>
    </ligand>
</feature>
<evidence type="ECO:0000256" key="16">
    <source>
        <dbReference type="PIRSR" id="PIRSR000114-3"/>
    </source>
</evidence>
<name>A0A1G8C5C5_9BACI</name>
<feature type="binding site" evidence="13">
    <location>
        <position position="257"/>
    </location>
    <ligand>
        <name>sn-glycerol 3-phosphate</name>
        <dbReference type="ChEBI" id="CHEBI:57597"/>
    </ligand>
</feature>
<feature type="binding site" evidence="13">
    <location>
        <position position="140"/>
    </location>
    <ligand>
        <name>sn-glycerol 3-phosphate</name>
        <dbReference type="ChEBI" id="CHEBI:57597"/>
    </ligand>
</feature>
<dbReference type="GO" id="GO:0141153">
    <property type="term" value="F:glycerol-3-phosphate dehydrogenase (NADP+) activity"/>
    <property type="evidence" value="ECO:0007669"/>
    <property type="project" value="RHEA"/>
</dbReference>
<sequence length="360" mass="39534">MNSNVAVIGAGSWGTALATVLADNEHNVKIWTRRQKQADEINNSHTNTKYLPGFALPHAIQASNDLAWCTEDAKYVLLVVPTKAIRDTVTQLKPYVKDYNILIHASKGIEPGTSKRISEMMEEELDEKKGEATVVLSGPSHAEEVCERQPTTVTVSSHAAQAAEQVQELFMNNNFRVYTNQDLIGVEIGGALKNIIALGIGLTEGLGYGDNAKAALMTRGLAEIARLGIKLGANPLTFTGLSGLGDLIVTCTSQHSRNWRTGYKLGMGKNLENVLDEMGMVVEGVRTTKAVKELSNRLKVEMPITEALFEVLFNEKKPEAAAHQLMGRVRKHEVENVSLLLGPDFQEKWQEKSWSPNDNE</sequence>
<feature type="binding site" evidence="15">
    <location>
        <position position="107"/>
    </location>
    <ligand>
        <name>substrate</name>
    </ligand>
</feature>
<feature type="binding site" evidence="13">
    <location>
        <position position="107"/>
    </location>
    <ligand>
        <name>NADPH</name>
        <dbReference type="ChEBI" id="CHEBI:57783"/>
    </ligand>
</feature>
<feature type="binding site" evidence="13">
    <location>
        <position position="142"/>
    </location>
    <ligand>
        <name>NADPH</name>
        <dbReference type="ChEBI" id="CHEBI:57783"/>
    </ligand>
</feature>
<evidence type="ECO:0000256" key="5">
    <source>
        <dbReference type="ARBA" id="ARBA00023027"/>
    </source>
</evidence>
<feature type="binding site" evidence="13">
    <location>
        <position position="138"/>
    </location>
    <ligand>
        <name>sn-glycerol 3-phosphate</name>
        <dbReference type="ChEBI" id="CHEBI:57597"/>
    </ligand>
</feature>
<dbReference type="Gene3D" id="3.40.50.720">
    <property type="entry name" value="NAD(P)-binding Rossmann-like Domain"/>
    <property type="match status" value="1"/>
</dbReference>
<feature type="binding site" evidence="13">
    <location>
        <position position="33"/>
    </location>
    <ligand>
        <name>NADPH</name>
        <dbReference type="ChEBI" id="CHEBI:57783"/>
    </ligand>
</feature>
<dbReference type="NCBIfam" id="NF000942">
    <property type="entry name" value="PRK00094.1-4"/>
    <property type="match status" value="1"/>
</dbReference>
<dbReference type="RefSeq" id="WP_091579620.1">
    <property type="nucleotide sequence ID" value="NZ_FNDU01000001.1"/>
</dbReference>
<dbReference type="OrthoDB" id="9812273at2"/>
<evidence type="ECO:0000313" key="20">
    <source>
        <dbReference type="EMBL" id="SDH40110.1"/>
    </source>
</evidence>
<dbReference type="EMBL" id="FNDU01000001">
    <property type="protein sequence ID" value="SDH40110.1"/>
    <property type="molecule type" value="Genomic_DNA"/>
</dbReference>
<dbReference type="EC" id="1.1.1.94" evidence="10 13"/>
<dbReference type="PANTHER" id="PTHR11728:SF1">
    <property type="entry name" value="GLYCEROL-3-PHOSPHATE DEHYDROGENASE [NAD(+)] 2, CHLOROPLASTIC"/>
    <property type="match status" value="1"/>
</dbReference>
<keyword evidence="3 13" id="KW-0521">NADP</keyword>
<evidence type="ECO:0000313" key="21">
    <source>
        <dbReference type="Proteomes" id="UP000199017"/>
    </source>
</evidence>
<feature type="binding site" evidence="13">
    <location>
        <position position="13"/>
    </location>
    <ligand>
        <name>NADPH</name>
        <dbReference type="ChEBI" id="CHEBI:57783"/>
    </ligand>
</feature>
<evidence type="ECO:0000256" key="3">
    <source>
        <dbReference type="ARBA" id="ARBA00022857"/>
    </source>
</evidence>
<evidence type="ECO:0000256" key="4">
    <source>
        <dbReference type="ARBA" id="ARBA00023002"/>
    </source>
</evidence>
<evidence type="ECO:0000256" key="12">
    <source>
        <dbReference type="ARBA" id="ARBA00080511"/>
    </source>
</evidence>
<keyword evidence="6 13" id="KW-0443">Lipid metabolism</keyword>
<feature type="domain" description="Glycerol-3-phosphate dehydrogenase NAD-dependent N-terminal" evidence="18">
    <location>
        <begin position="4"/>
        <end position="162"/>
    </location>
</feature>
<dbReference type="HAMAP" id="MF_00394">
    <property type="entry name" value="NAD_Glyc3P_dehydrog"/>
    <property type="match status" value="1"/>
</dbReference>
<evidence type="ECO:0000256" key="11">
    <source>
        <dbReference type="ARBA" id="ARBA00069372"/>
    </source>
</evidence>
<dbReference type="InterPro" id="IPR013328">
    <property type="entry name" value="6PGD_dom2"/>
</dbReference>
<feature type="binding site" evidence="13">
    <location>
        <position position="193"/>
    </location>
    <ligand>
        <name>sn-glycerol 3-phosphate</name>
        <dbReference type="ChEBI" id="CHEBI:57597"/>
    </ligand>
</feature>
<evidence type="ECO:0000256" key="9">
    <source>
        <dbReference type="ARBA" id="ARBA00052716"/>
    </source>
</evidence>
<dbReference type="GO" id="GO:0005829">
    <property type="term" value="C:cytosol"/>
    <property type="evidence" value="ECO:0007669"/>
    <property type="project" value="TreeGrafter"/>
</dbReference>
<feature type="binding site" evidence="13">
    <location>
        <position position="107"/>
    </location>
    <ligand>
        <name>sn-glycerol 3-phosphate</name>
        <dbReference type="ChEBI" id="CHEBI:57597"/>
    </ligand>
</feature>
<feature type="binding site" evidence="13">
    <location>
        <position position="246"/>
    </location>
    <ligand>
        <name>sn-glycerol 3-phosphate</name>
        <dbReference type="ChEBI" id="CHEBI:57597"/>
    </ligand>
</feature>
<feature type="binding site" evidence="16">
    <location>
        <begin position="9"/>
        <end position="14"/>
    </location>
    <ligand>
        <name>NAD(+)</name>
        <dbReference type="ChEBI" id="CHEBI:57540"/>
    </ligand>
</feature>
<dbReference type="AlphaFoldDB" id="A0A1G8C5C5"/>
<dbReference type="PROSITE" id="PS00957">
    <property type="entry name" value="NAD_G3PDH"/>
    <property type="match status" value="1"/>
</dbReference>
<accession>A0A1G8C5C5</accession>
<keyword evidence="2 13" id="KW-0444">Lipid biosynthesis</keyword>
<dbReference type="InterPro" id="IPR011128">
    <property type="entry name" value="G3P_DH_NAD-dep_N"/>
</dbReference>
<dbReference type="PIRSF" id="PIRSF000114">
    <property type="entry name" value="Glycerol-3-P_dh"/>
    <property type="match status" value="1"/>
</dbReference>
<evidence type="ECO:0000256" key="8">
    <source>
        <dbReference type="ARBA" id="ARBA00023264"/>
    </source>
</evidence>